<proteinExistence type="predicted"/>
<dbReference type="Proteomes" id="UP000507470">
    <property type="component" value="Unassembled WGS sequence"/>
</dbReference>
<dbReference type="EMBL" id="CACVKT020006796">
    <property type="protein sequence ID" value="CAC5403598.1"/>
    <property type="molecule type" value="Genomic_DNA"/>
</dbReference>
<dbReference type="InterPro" id="IPR031981">
    <property type="entry name" value="MIEAP_C"/>
</dbReference>
<name>A0A6J8D4E5_MYTCO</name>
<evidence type="ECO:0000259" key="1">
    <source>
        <dbReference type="Pfam" id="PF16026"/>
    </source>
</evidence>
<protein>
    <recommendedName>
        <fullName evidence="1">Mitochondria-eating protein C-terminal domain-containing protein</fullName>
    </recommendedName>
</protein>
<evidence type="ECO:0000313" key="2">
    <source>
        <dbReference type="EMBL" id="CAC5403598.1"/>
    </source>
</evidence>
<dbReference type="AlphaFoldDB" id="A0A6J8D4E5"/>
<keyword evidence="3" id="KW-1185">Reference proteome</keyword>
<gene>
    <name evidence="2" type="ORF">MCOR_37476</name>
</gene>
<feature type="domain" description="Mitochondria-eating protein C-terminal" evidence="1">
    <location>
        <begin position="91"/>
        <end position="159"/>
    </location>
</feature>
<sequence>MINRPTKLEYMSMELYDNEWTDAFKKLYAGDGEEKSAITTLRNIVEKSYDFAKGKSEKYSNGLECAFLAIESSIESFLRSHTEFSVGGTDVETFIKKTLSLCWLMNIVDPPAILITESSGKFNTDLFKFYTKSGSKVDYVVWPAVFLHEGGPLICKGVAQGK</sequence>
<dbReference type="OrthoDB" id="6151058at2759"/>
<reference evidence="2 3" key="1">
    <citation type="submission" date="2020-06" db="EMBL/GenBank/DDBJ databases">
        <authorList>
            <person name="Li R."/>
            <person name="Bekaert M."/>
        </authorList>
    </citation>
    <scope>NUCLEOTIDE SEQUENCE [LARGE SCALE GENOMIC DNA]</scope>
    <source>
        <strain evidence="3">wild</strain>
    </source>
</reference>
<dbReference type="Pfam" id="PF16026">
    <property type="entry name" value="MIEAP"/>
    <property type="match status" value="1"/>
</dbReference>
<organism evidence="2 3">
    <name type="scientific">Mytilus coruscus</name>
    <name type="common">Sea mussel</name>
    <dbReference type="NCBI Taxonomy" id="42192"/>
    <lineage>
        <taxon>Eukaryota</taxon>
        <taxon>Metazoa</taxon>
        <taxon>Spiralia</taxon>
        <taxon>Lophotrochozoa</taxon>
        <taxon>Mollusca</taxon>
        <taxon>Bivalvia</taxon>
        <taxon>Autobranchia</taxon>
        <taxon>Pteriomorphia</taxon>
        <taxon>Mytilida</taxon>
        <taxon>Mytiloidea</taxon>
        <taxon>Mytilidae</taxon>
        <taxon>Mytilinae</taxon>
        <taxon>Mytilus</taxon>
    </lineage>
</organism>
<accession>A0A6J8D4E5</accession>
<evidence type="ECO:0000313" key="3">
    <source>
        <dbReference type="Proteomes" id="UP000507470"/>
    </source>
</evidence>